<dbReference type="CDD" id="cd01097">
    <property type="entry name" value="Tetrahydromethanopterin_reductase"/>
    <property type="match status" value="1"/>
</dbReference>
<dbReference type="EMBL" id="PYHR01000002">
    <property type="protein sequence ID" value="PWD50741.1"/>
    <property type="molecule type" value="Genomic_DNA"/>
</dbReference>
<sequence>MPDYGHDLETGVFLTPSNASPHAPVQLAQVAEELGYDLATFQDHPYQPQFHDTWTLLTWVAASTSRIRLAGNVLNVPLRQPAVLARSAASLDLLSGGRVDLGLGAGGFWDAIEAMGSPRRTPGEGVTALSEAIEIIRGIWAADDRSPLRVAGQFHHVDGAKRGPRPAHPIPIVVGAYKPRMLRLVGRQADGWLPSLGYLGEDGLAPGNSTIDDAAREAGRDPREIRRLLNISGAFSTRTTGPLQGPPERWVEELLALAVEHGVGTFILATDDPATVATFAQEVVPDLRERVAVERRGRGTATGPVLSPRAAALRRDGIDYDGLPASLVGSAVEPGSFSYAQHRATYMRGGRPGLVLRPGTTAEVVEALAFAREQPVLEQVPLSIRSGGHGISGRSTNDGGIVLDVGRLDSIEVLDVERRLVRIGPGARWGAVAAALDSHGWAISSGDYGGVAVGGLATAGGVGFLGREHGLTIDAVRAAEVVLADGQVLRVTDTEHPEIFWALRGAGANVGVVTAVEIEAAEVGDVGWVQLAFDASDVTDFLTGFGAAIEASPRDVTLFLIMGAPQRDGRVIAQVYGVVDHSDPDTVIERLQPFAALAPLVGQQVQMARYAHVLAGASDAAHAAVGEPHSRSTLVEHLTPELARDVATLLRSGATHFFSVRSVGGAISDIAADATAYAGRSANFSVTALGGREAALDAGWAAVLAHGEGTYLSFDTGPATDVVARAFPPATLERLRAVKREVDPGNLFRDNAWVMAGV</sequence>
<proteinExistence type="inferred from homology"/>
<comment type="cofactor">
    <cofactor evidence="1">
        <name>FAD</name>
        <dbReference type="ChEBI" id="CHEBI:57692"/>
    </cofactor>
</comment>
<dbReference type="AlphaFoldDB" id="A0A2U1ZUV4"/>
<dbReference type="PANTHER" id="PTHR42973">
    <property type="entry name" value="BINDING OXIDOREDUCTASE, PUTATIVE (AFU_ORTHOLOGUE AFUA_1G17690)-RELATED"/>
    <property type="match status" value="1"/>
</dbReference>
<evidence type="ECO:0000256" key="3">
    <source>
        <dbReference type="ARBA" id="ARBA00022630"/>
    </source>
</evidence>
<accession>A0A2U1ZUV4</accession>
<keyword evidence="3" id="KW-0285">Flavoprotein</keyword>
<dbReference type="InterPro" id="IPR016164">
    <property type="entry name" value="FAD-linked_Oxase-like_C"/>
</dbReference>
<protein>
    <submittedName>
        <fullName evidence="7">FAD-linked oxidase</fullName>
    </submittedName>
</protein>
<dbReference type="PANTHER" id="PTHR42973:SF39">
    <property type="entry name" value="FAD-BINDING PCMH-TYPE DOMAIN-CONTAINING PROTEIN"/>
    <property type="match status" value="1"/>
</dbReference>
<feature type="domain" description="FAD-binding PCMH-type" evidence="6">
    <location>
        <begin position="347"/>
        <end position="523"/>
    </location>
</feature>
<dbReference type="Gene3D" id="3.30.43.10">
    <property type="entry name" value="Uridine Diphospho-n-acetylenolpyruvylglucosamine Reductase, domain 2"/>
    <property type="match status" value="1"/>
</dbReference>
<dbReference type="OrthoDB" id="9775082at2"/>
<dbReference type="GO" id="GO:0016705">
    <property type="term" value="F:oxidoreductase activity, acting on paired donors, with incorporation or reduction of molecular oxygen"/>
    <property type="evidence" value="ECO:0007669"/>
    <property type="project" value="InterPro"/>
</dbReference>
<comment type="caution">
    <text evidence="7">The sequence shown here is derived from an EMBL/GenBank/DDBJ whole genome shotgun (WGS) entry which is preliminary data.</text>
</comment>
<evidence type="ECO:0000256" key="5">
    <source>
        <dbReference type="ARBA" id="ARBA00023002"/>
    </source>
</evidence>
<dbReference type="SUPFAM" id="SSF51679">
    <property type="entry name" value="Bacterial luciferase-like"/>
    <property type="match status" value="1"/>
</dbReference>
<keyword evidence="8" id="KW-1185">Reference proteome</keyword>
<name>A0A2U1ZUV4_9MICO</name>
<dbReference type="Proteomes" id="UP000245166">
    <property type="component" value="Unassembled WGS sequence"/>
</dbReference>
<keyword evidence="4" id="KW-0274">FAD</keyword>
<reference evidence="7 8" key="1">
    <citation type="submission" date="2018-03" db="EMBL/GenBank/DDBJ databases">
        <title>Genome assembly of novel Miniimonas species PCH200.</title>
        <authorList>
            <person name="Thakur V."/>
            <person name="Kumar V."/>
            <person name="Singh D."/>
        </authorList>
    </citation>
    <scope>NUCLEOTIDE SEQUENCE [LARGE SCALE GENOMIC DNA]</scope>
    <source>
        <strain evidence="7 8">PCH200</strain>
    </source>
</reference>
<evidence type="ECO:0000256" key="1">
    <source>
        <dbReference type="ARBA" id="ARBA00001974"/>
    </source>
</evidence>
<keyword evidence="5" id="KW-0560">Oxidoreductase</keyword>
<dbReference type="RefSeq" id="WP_109229123.1">
    <property type="nucleotide sequence ID" value="NZ_PYHR01000002.1"/>
</dbReference>
<evidence type="ECO:0000313" key="7">
    <source>
        <dbReference type="EMBL" id="PWD50741.1"/>
    </source>
</evidence>
<dbReference type="InterPro" id="IPR050416">
    <property type="entry name" value="FAD-linked_Oxidoreductase"/>
</dbReference>
<dbReference type="PROSITE" id="PS51387">
    <property type="entry name" value="FAD_PCMH"/>
    <property type="match status" value="1"/>
</dbReference>
<evidence type="ECO:0000259" key="6">
    <source>
        <dbReference type="PROSITE" id="PS51387"/>
    </source>
</evidence>
<gene>
    <name evidence="7" type="ORF">C8046_08885</name>
</gene>
<dbReference type="InterPro" id="IPR016167">
    <property type="entry name" value="FAD-bd_PCMH_sub1"/>
</dbReference>
<dbReference type="Gene3D" id="3.20.20.30">
    <property type="entry name" value="Luciferase-like domain"/>
    <property type="match status" value="1"/>
</dbReference>
<dbReference type="GO" id="GO:0071949">
    <property type="term" value="F:FAD binding"/>
    <property type="evidence" value="ECO:0007669"/>
    <property type="project" value="InterPro"/>
</dbReference>
<dbReference type="SUPFAM" id="SSF56176">
    <property type="entry name" value="FAD-binding/transporter-associated domain-like"/>
    <property type="match status" value="1"/>
</dbReference>
<dbReference type="SUPFAM" id="SSF55103">
    <property type="entry name" value="FAD-linked oxidases, C-terminal domain"/>
    <property type="match status" value="1"/>
</dbReference>
<dbReference type="Gene3D" id="3.30.465.10">
    <property type="match status" value="1"/>
</dbReference>
<dbReference type="Gene3D" id="3.40.462.20">
    <property type="match status" value="1"/>
</dbReference>
<evidence type="ECO:0000256" key="4">
    <source>
        <dbReference type="ARBA" id="ARBA00022827"/>
    </source>
</evidence>
<dbReference type="InterPro" id="IPR036318">
    <property type="entry name" value="FAD-bd_PCMH-like_sf"/>
</dbReference>
<dbReference type="Pfam" id="PF01565">
    <property type="entry name" value="FAD_binding_4"/>
    <property type="match status" value="1"/>
</dbReference>
<dbReference type="InterPro" id="IPR016166">
    <property type="entry name" value="FAD-bd_PCMH"/>
</dbReference>
<organism evidence="7 8">
    <name type="scientific">Serinibacter arcticus</name>
    <dbReference type="NCBI Taxonomy" id="1655435"/>
    <lineage>
        <taxon>Bacteria</taxon>
        <taxon>Bacillati</taxon>
        <taxon>Actinomycetota</taxon>
        <taxon>Actinomycetes</taxon>
        <taxon>Micrococcales</taxon>
        <taxon>Beutenbergiaceae</taxon>
        <taxon>Serinibacter</taxon>
    </lineage>
</organism>
<dbReference type="InterPro" id="IPR036661">
    <property type="entry name" value="Luciferase-like_sf"/>
</dbReference>
<dbReference type="Pfam" id="PF00296">
    <property type="entry name" value="Bac_luciferase"/>
    <property type="match status" value="1"/>
</dbReference>
<dbReference type="InterPro" id="IPR016169">
    <property type="entry name" value="FAD-bd_PCMH_sub2"/>
</dbReference>
<evidence type="ECO:0000256" key="2">
    <source>
        <dbReference type="ARBA" id="ARBA00005466"/>
    </source>
</evidence>
<evidence type="ECO:0000313" key="8">
    <source>
        <dbReference type="Proteomes" id="UP000245166"/>
    </source>
</evidence>
<dbReference type="InterPro" id="IPR006094">
    <property type="entry name" value="Oxid_FAD_bind_N"/>
</dbReference>
<comment type="similarity">
    <text evidence="2">Belongs to the oxygen-dependent FAD-linked oxidoreductase family.</text>
</comment>
<dbReference type="InterPro" id="IPR011251">
    <property type="entry name" value="Luciferase-like_dom"/>
</dbReference>